<gene>
    <name evidence="2" type="ORF">P171DRAFT_500093</name>
</gene>
<proteinExistence type="predicted"/>
<evidence type="ECO:0000256" key="1">
    <source>
        <dbReference type="SAM" id="MobiDB-lite"/>
    </source>
</evidence>
<evidence type="ECO:0000313" key="3">
    <source>
        <dbReference type="Proteomes" id="UP000799764"/>
    </source>
</evidence>
<accession>A0A9P4P8Z6</accession>
<dbReference type="AlphaFoldDB" id="A0A9P4P8Z6"/>
<feature type="region of interest" description="Disordered" evidence="1">
    <location>
        <begin position="103"/>
        <end position="139"/>
    </location>
</feature>
<reference evidence="2" key="1">
    <citation type="journal article" date="2020" name="Stud. Mycol.">
        <title>101 Dothideomycetes genomes: a test case for predicting lifestyles and emergence of pathogens.</title>
        <authorList>
            <person name="Haridas S."/>
            <person name="Albert R."/>
            <person name="Binder M."/>
            <person name="Bloem J."/>
            <person name="Labutti K."/>
            <person name="Salamov A."/>
            <person name="Andreopoulos B."/>
            <person name="Baker S."/>
            <person name="Barry K."/>
            <person name="Bills G."/>
            <person name="Bluhm B."/>
            <person name="Cannon C."/>
            <person name="Castanera R."/>
            <person name="Culley D."/>
            <person name="Daum C."/>
            <person name="Ezra D."/>
            <person name="Gonzalez J."/>
            <person name="Henrissat B."/>
            <person name="Kuo A."/>
            <person name="Liang C."/>
            <person name="Lipzen A."/>
            <person name="Lutzoni F."/>
            <person name="Magnuson J."/>
            <person name="Mondo S."/>
            <person name="Nolan M."/>
            <person name="Ohm R."/>
            <person name="Pangilinan J."/>
            <person name="Park H.-J."/>
            <person name="Ramirez L."/>
            <person name="Alfaro M."/>
            <person name="Sun H."/>
            <person name="Tritt A."/>
            <person name="Yoshinaga Y."/>
            <person name="Zwiers L.-H."/>
            <person name="Turgeon B."/>
            <person name="Goodwin S."/>
            <person name="Spatafora J."/>
            <person name="Crous P."/>
            <person name="Grigoriev I."/>
        </authorList>
    </citation>
    <scope>NUCLEOTIDE SEQUENCE</scope>
    <source>
        <strain evidence="2">CBS 690.94</strain>
    </source>
</reference>
<protein>
    <submittedName>
        <fullName evidence="2">Uncharacterized protein</fullName>
    </submittedName>
</protein>
<dbReference type="EMBL" id="MU001507">
    <property type="protein sequence ID" value="KAF2440620.1"/>
    <property type="molecule type" value="Genomic_DNA"/>
</dbReference>
<evidence type="ECO:0000313" key="2">
    <source>
        <dbReference type="EMBL" id="KAF2440620.1"/>
    </source>
</evidence>
<keyword evidence="3" id="KW-1185">Reference proteome</keyword>
<organism evidence="2 3">
    <name type="scientific">Karstenula rhodostoma CBS 690.94</name>
    <dbReference type="NCBI Taxonomy" id="1392251"/>
    <lineage>
        <taxon>Eukaryota</taxon>
        <taxon>Fungi</taxon>
        <taxon>Dikarya</taxon>
        <taxon>Ascomycota</taxon>
        <taxon>Pezizomycotina</taxon>
        <taxon>Dothideomycetes</taxon>
        <taxon>Pleosporomycetidae</taxon>
        <taxon>Pleosporales</taxon>
        <taxon>Massarineae</taxon>
        <taxon>Didymosphaeriaceae</taxon>
        <taxon>Karstenula</taxon>
    </lineage>
</organism>
<dbReference type="Proteomes" id="UP000799764">
    <property type="component" value="Unassembled WGS sequence"/>
</dbReference>
<sequence>MSADGQGGIGERLLVYQACFGGVAGIDHWMAQKDPKGTRHGHIHRQRDLQAKPASQVASSFWGPIATRDALCTYQGKPAGTCRGVSSSSRASAGNARWSLARFATPPGRDSRPAQPLPNVARRQADARDDAQEGRPHRIPSPRPCYCWWVSRAIRGHIAVRRVSGCPWMSLFKA</sequence>
<name>A0A9P4P8Z6_9PLEO</name>
<feature type="compositionally biased region" description="Basic and acidic residues" evidence="1">
    <location>
        <begin position="123"/>
        <end position="136"/>
    </location>
</feature>
<comment type="caution">
    <text evidence="2">The sequence shown here is derived from an EMBL/GenBank/DDBJ whole genome shotgun (WGS) entry which is preliminary data.</text>
</comment>